<dbReference type="Pfam" id="PF00249">
    <property type="entry name" value="Myb_DNA-binding"/>
    <property type="match status" value="1"/>
</dbReference>
<feature type="region of interest" description="Disordered" evidence="5">
    <location>
        <begin position="1"/>
        <end position="46"/>
    </location>
</feature>
<protein>
    <recommendedName>
        <fullName evidence="6">HTH myb-type domain-containing protein</fullName>
    </recommendedName>
</protein>
<keyword evidence="3" id="KW-0804">Transcription</keyword>
<dbReference type="Pfam" id="PF14379">
    <property type="entry name" value="Myb_CC_LHEQLE"/>
    <property type="match status" value="1"/>
</dbReference>
<gene>
    <name evidence="7" type="ORF">ZIOFF_002379</name>
</gene>
<feature type="region of interest" description="Disordered" evidence="5">
    <location>
        <begin position="73"/>
        <end position="96"/>
    </location>
</feature>
<dbReference type="InterPro" id="IPR017930">
    <property type="entry name" value="Myb_dom"/>
</dbReference>
<keyword evidence="4" id="KW-0539">Nucleus</keyword>
<comment type="caution">
    <text evidence="7">The sequence shown here is derived from an EMBL/GenBank/DDBJ whole genome shotgun (WGS) entry which is preliminary data.</text>
</comment>
<evidence type="ECO:0000259" key="6">
    <source>
        <dbReference type="PROSITE" id="PS51294"/>
    </source>
</evidence>
<evidence type="ECO:0000256" key="4">
    <source>
        <dbReference type="ARBA" id="ARBA00023242"/>
    </source>
</evidence>
<dbReference type="InterPro" id="IPR046955">
    <property type="entry name" value="PHR1-like"/>
</dbReference>
<dbReference type="InterPro" id="IPR001005">
    <property type="entry name" value="SANT/Myb"/>
</dbReference>
<feature type="domain" description="HTH myb-type" evidence="6">
    <location>
        <begin position="259"/>
        <end position="319"/>
    </location>
</feature>
<dbReference type="FunFam" id="1.10.10.60:FF:000002">
    <property type="entry name" value="Myb family transcription factor"/>
    <property type="match status" value="1"/>
</dbReference>
<evidence type="ECO:0000313" key="7">
    <source>
        <dbReference type="EMBL" id="KAG6537292.1"/>
    </source>
</evidence>
<organism evidence="7 8">
    <name type="scientific">Zingiber officinale</name>
    <name type="common">Ginger</name>
    <name type="synonym">Amomum zingiber</name>
    <dbReference type="NCBI Taxonomy" id="94328"/>
    <lineage>
        <taxon>Eukaryota</taxon>
        <taxon>Viridiplantae</taxon>
        <taxon>Streptophyta</taxon>
        <taxon>Embryophyta</taxon>
        <taxon>Tracheophyta</taxon>
        <taxon>Spermatophyta</taxon>
        <taxon>Magnoliopsida</taxon>
        <taxon>Liliopsida</taxon>
        <taxon>Zingiberales</taxon>
        <taxon>Zingiberaceae</taxon>
        <taxon>Zingiber</taxon>
    </lineage>
</organism>
<sequence length="415" mass="46035">MSSHNLVAVKANDSPEAAKRSFHASSSVVQFPKQNDRHKRLGKSSSVASTSCTSTVLLNSSDILDYVPMPLKSNQESESEGTLSCGSQPQYSDNSFTNSPTLHASLISSPTRISDSCGKLSNSHFLPQFVECKPQNTAVQSSNSSMLSSGNASGKGEHTDDLTMDFAYLCGDASDGSIQGENYFYNDFAFTEQMELQILSEQLGIAITDNGESHCLNDIYDQPQVTSTPLPSNYNKNAEPLTSPAEVQLHSSPSPSISAPNKKRLRWTLELHDRFVEAVNKLDGAEKATPKGILKLMNVEGLTIYQVKSHLQKYRLAKYVLQKKEEKKTSCIEDKAPPTNDDSDLATKRSKEVTEALRLQIEVQKQLHEQLKVQRELQLRIEENAKYLQQIIEEQLKANNYESVEELEIEQQGPS</sequence>
<reference evidence="7 8" key="1">
    <citation type="submission" date="2020-08" db="EMBL/GenBank/DDBJ databases">
        <title>Plant Genome Project.</title>
        <authorList>
            <person name="Zhang R.-G."/>
        </authorList>
    </citation>
    <scope>NUCLEOTIDE SEQUENCE [LARGE SCALE GENOMIC DNA]</scope>
    <source>
        <tissue evidence="7">Rhizome</tissue>
    </source>
</reference>
<evidence type="ECO:0000256" key="5">
    <source>
        <dbReference type="SAM" id="MobiDB-lite"/>
    </source>
</evidence>
<dbReference type="GO" id="GO:0003700">
    <property type="term" value="F:DNA-binding transcription factor activity"/>
    <property type="evidence" value="ECO:0007669"/>
    <property type="project" value="InterPro"/>
</dbReference>
<keyword evidence="1" id="KW-0805">Transcription regulation</keyword>
<keyword evidence="2" id="KW-0238">DNA-binding</keyword>
<accession>A0A8J5HWU2</accession>
<dbReference type="PANTHER" id="PTHR31499:SF80">
    <property type="entry name" value="HTH MYB-TYPE DOMAIN-CONTAINING PROTEIN"/>
    <property type="match status" value="1"/>
</dbReference>
<dbReference type="InterPro" id="IPR025756">
    <property type="entry name" value="Myb_CC_LHEQLE"/>
</dbReference>
<dbReference type="AlphaFoldDB" id="A0A8J5HWU2"/>
<evidence type="ECO:0000313" key="8">
    <source>
        <dbReference type="Proteomes" id="UP000734854"/>
    </source>
</evidence>
<feature type="region of interest" description="Disordered" evidence="5">
    <location>
        <begin position="228"/>
        <end position="259"/>
    </location>
</feature>
<dbReference type="PANTHER" id="PTHR31499">
    <property type="entry name" value="MYB FAMILY TRANSCRIPTION FACTOR PHL11"/>
    <property type="match status" value="1"/>
</dbReference>
<proteinExistence type="predicted"/>
<dbReference type="InterPro" id="IPR006447">
    <property type="entry name" value="Myb_dom_plants"/>
</dbReference>
<dbReference type="NCBIfam" id="TIGR01557">
    <property type="entry name" value="myb_SHAQKYF"/>
    <property type="match status" value="1"/>
</dbReference>
<evidence type="ECO:0000256" key="2">
    <source>
        <dbReference type="ARBA" id="ARBA00023125"/>
    </source>
</evidence>
<dbReference type="Proteomes" id="UP000734854">
    <property type="component" value="Unassembled WGS sequence"/>
</dbReference>
<dbReference type="PROSITE" id="PS51294">
    <property type="entry name" value="HTH_MYB"/>
    <property type="match status" value="1"/>
</dbReference>
<dbReference type="GO" id="GO:0003677">
    <property type="term" value="F:DNA binding"/>
    <property type="evidence" value="ECO:0007669"/>
    <property type="project" value="UniProtKB-KW"/>
</dbReference>
<feature type="compositionally biased region" description="Polar residues" evidence="5">
    <location>
        <begin position="249"/>
        <end position="259"/>
    </location>
</feature>
<feature type="compositionally biased region" description="Polar residues" evidence="5">
    <location>
        <begin position="23"/>
        <end position="33"/>
    </location>
</feature>
<evidence type="ECO:0000256" key="1">
    <source>
        <dbReference type="ARBA" id="ARBA00023015"/>
    </source>
</evidence>
<dbReference type="EMBL" id="JACMSC010000001">
    <property type="protein sequence ID" value="KAG6537292.1"/>
    <property type="molecule type" value="Genomic_DNA"/>
</dbReference>
<name>A0A8J5HWU2_ZINOF</name>
<evidence type="ECO:0000256" key="3">
    <source>
        <dbReference type="ARBA" id="ARBA00023163"/>
    </source>
</evidence>
<dbReference type="OrthoDB" id="551907at2759"/>
<keyword evidence="8" id="KW-1185">Reference proteome</keyword>